<dbReference type="PANTHER" id="PTHR45924">
    <property type="entry name" value="FI17866P1"/>
    <property type="match status" value="1"/>
</dbReference>
<dbReference type="EMBL" id="WNTK01000006">
    <property type="protein sequence ID" value="KAG9480908.1"/>
    <property type="molecule type" value="Genomic_DNA"/>
</dbReference>
<dbReference type="OrthoDB" id="1594986at2759"/>
<organism evidence="5 6">
    <name type="scientific">Eleutherodactylus coqui</name>
    <name type="common">Puerto Rican coqui</name>
    <dbReference type="NCBI Taxonomy" id="57060"/>
    <lineage>
        <taxon>Eukaryota</taxon>
        <taxon>Metazoa</taxon>
        <taxon>Chordata</taxon>
        <taxon>Craniata</taxon>
        <taxon>Vertebrata</taxon>
        <taxon>Euteleostomi</taxon>
        <taxon>Amphibia</taxon>
        <taxon>Batrachia</taxon>
        <taxon>Anura</taxon>
        <taxon>Neobatrachia</taxon>
        <taxon>Hyloidea</taxon>
        <taxon>Eleutherodactylidae</taxon>
        <taxon>Eleutherodactylinae</taxon>
        <taxon>Eleutherodactylus</taxon>
        <taxon>Eleutherodactylus</taxon>
    </lineage>
</organism>
<evidence type="ECO:0000313" key="5">
    <source>
        <dbReference type="EMBL" id="KAG9480908.1"/>
    </source>
</evidence>
<gene>
    <name evidence="5" type="ORF">GDO78_010271</name>
</gene>
<dbReference type="InterPro" id="IPR035899">
    <property type="entry name" value="DBL_dom_sf"/>
</dbReference>
<dbReference type="Pfam" id="PF22697">
    <property type="entry name" value="SOS1_NGEF_PH"/>
    <property type="match status" value="1"/>
</dbReference>
<dbReference type="Gene3D" id="1.20.900.10">
    <property type="entry name" value="Dbl homology (DH) domain"/>
    <property type="match status" value="1"/>
</dbReference>
<comment type="caution">
    <text evidence="5">The sequence shown here is derived from an EMBL/GenBank/DDBJ whole genome shotgun (WGS) entry which is preliminary data.</text>
</comment>
<dbReference type="Proteomes" id="UP000770717">
    <property type="component" value="Unassembled WGS sequence"/>
</dbReference>
<dbReference type="GO" id="GO:0005829">
    <property type="term" value="C:cytosol"/>
    <property type="evidence" value="ECO:0007669"/>
    <property type="project" value="UniProtKB-ARBA"/>
</dbReference>
<feature type="domain" description="PH" evidence="3">
    <location>
        <begin position="275"/>
        <end position="373"/>
    </location>
</feature>
<evidence type="ECO:0000259" key="3">
    <source>
        <dbReference type="PROSITE" id="PS50003"/>
    </source>
</evidence>
<dbReference type="CDD" id="cd13243">
    <property type="entry name" value="PH_PLEKHG1_G2_G3"/>
    <property type="match status" value="1"/>
</dbReference>
<dbReference type="Pfam" id="PF00621">
    <property type="entry name" value="RhoGEF"/>
    <property type="match status" value="1"/>
</dbReference>
<accession>A0A8J6F2Q2</accession>
<keyword evidence="6" id="KW-1185">Reference proteome</keyword>
<evidence type="ECO:0000259" key="4">
    <source>
        <dbReference type="PROSITE" id="PS50010"/>
    </source>
</evidence>
<dbReference type="InterPro" id="IPR000219">
    <property type="entry name" value="DH_dom"/>
</dbReference>
<dbReference type="SUPFAM" id="SSF50729">
    <property type="entry name" value="PH domain-like"/>
    <property type="match status" value="1"/>
</dbReference>
<feature type="region of interest" description="Disordered" evidence="2">
    <location>
        <begin position="1"/>
        <end position="20"/>
    </location>
</feature>
<name>A0A8J6F2Q2_ELECQ</name>
<evidence type="ECO:0000256" key="2">
    <source>
        <dbReference type="SAM" id="MobiDB-lite"/>
    </source>
</evidence>
<feature type="region of interest" description="Disordered" evidence="2">
    <location>
        <begin position="399"/>
        <end position="428"/>
    </location>
</feature>
<evidence type="ECO:0000313" key="6">
    <source>
        <dbReference type="Proteomes" id="UP000770717"/>
    </source>
</evidence>
<dbReference type="InterPro" id="IPR055251">
    <property type="entry name" value="SOS1_NGEF_PH"/>
</dbReference>
<dbReference type="PANTHER" id="PTHR45924:SF4">
    <property type="entry name" value="PLECKSTRIN HOMOLOGY DOMAIN-CONTAINING FAMILY G MEMBER 3"/>
    <property type="match status" value="1"/>
</dbReference>
<dbReference type="InterPro" id="IPR043324">
    <property type="entry name" value="PH_PLEKHG1_G2_G3"/>
</dbReference>
<dbReference type="GO" id="GO:0005085">
    <property type="term" value="F:guanyl-nucleotide exchange factor activity"/>
    <property type="evidence" value="ECO:0007669"/>
    <property type="project" value="InterPro"/>
</dbReference>
<dbReference type="SMART" id="SM00233">
    <property type="entry name" value="PH"/>
    <property type="match status" value="1"/>
</dbReference>
<feature type="domain" description="DH" evidence="4">
    <location>
        <begin position="71"/>
        <end position="251"/>
    </location>
</feature>
<dbReference type="InterPro" id="IPR011993">
    <property type="entry name" value="PH-like_dom_sf"/>
</dbReference>
<dbReference type="GO" id="GO:0031267">
    <property type="term" value="F:small GTPase binding"/>
    <property type="evidence" value="ECO:0007669"/>
    <property type="project" value="TreeGrafter"/>
</dbReference>
<reference evidence="5" key="1">
    <citation type="thesis" date="2020" institute="ProQuest LLC" country="789 East Eisenhower Parkway, Ann Arbor, MI, USA">
        <title>Comparative Genomics and Chromosome Evolution.</title>
        <authorList>
            <person name="Mudd A.B."/>
        </authorList>
    </citation>
    <scope>NUCLEOTIDE SEQUENCE</scope>
    <source>
        <strain evidence="5">HN-11 Male</strain>
        <tissue evidence="5">Kidney and liver</tissue>
    </source>
</reference>
<dbReference type="PROSITE" id="PS50010">
    <property type="entry name" value="DH_2"/>
    <property type="match status" value="1"/>
</dbReference>
<dbReference type="Gene3D" id="2.30.29.30">
    <property type="entry name" value="Pleckstrin-homology domain (PH domain)/Phosphotyrosine-binding domain (PTB)"/>
    <property type="match status" value="1"/>
</dbReference>
<dbReference type="CDD" id="cd00160">
    <property type="entry name" value="RhoGEF"/>
    <property type="match status" value="1"/>
</dbReference>
<dbReference type="InterPro" id="IPR001849">
    <property type="entry name" value="PH_domain"/>
</dbReference>
<protein>
    <recommendedName>
        <fullName evidence="7">Pleckstrin homology domain-containing family G member 3</fullName>
    </recommendedName>
</protein>
<dbReference type="PROSITE" id="PS50003">
    <property type="entry name" value="PH_DOMAIN"/>
    <property type="match status" value="1"/>
</dbReference>
<dbReference type="SUPFAM" id="SSF48065">
    <property type="entry name" value="DBL homology domain (DH-domain)"/>
    <property type="match status" value="1"/>
</dbReference>
<dbReference type="FunFam" id="1.20.900.10:FF:000019">
    <property type="entry name" value="Pleckstrin homology domain-containing family G member 1"/>
    <property type="match status" value="1"/>
</dbReference>
<keyword evidence="1" id="KW-0597">Phosphoprotein</keyword>
<evidence type="ECO:0000256" key="1">
    <source>
        <dbReference type="ARBA" id="ARBA00022553"/>
    </source>
</evidence>
<dbReference type="SMART" id="SM00325">
    <property type="entry name" value="RhoGEF"/>
    <property type="match status" value="1"/>
</dbReference>
<dbReference type="GO" id="GO:2000114">
    <property type="term" value="P:regulation of establishment of cell polarity"/>
    <property type="evidence" value="ECO:0007669"/>
    <property type="project" value="TreeGrafter"/>
</dbReference>
<dbReference type="AlphaFoldDB" id="A0A8J6F2Q2"/>
<proteinExistence type="predicted"/>
<sequence>MSKRTPYPDMELLSPTDGTVQATRQEIQSGLRNGNTMHNGKAVNRHNHLGSTSFSPFGSKVGSVITHKLSYVERVVLEIIDTERMYVQDLRSIVEDYLGGIIDKHELPMKPEQVCALFGNIEDIYELNSRLLQDLDSCSEDPVAVASCFVEKSHNFDIYTQYCNNYPNSVGTLTECMRNKVLATFFRERQEMLQHTLPLGSYLLKPVQRILKYHLLLQEIAKHFDVDKEGYEVVEEAIETMTGVAWYINDMKRKHEHAVRQQEIQSLLLNWKGLDLTTYGELILEGTFRVQRARSERTFFLFDKALLITKKRGDHFVYKTHIPCSHLMLIESTRDSLCFTLIHYKNSKQQHNVQAKTVEEKRLWTHQIKKLILENHHAIIPQKAKEAILEMDSMYPGRYKYSPNDPTTMAQRSGRRQSGSDDALPDLGDILQHSVSNLTPSCNDLQTEDVKEHPSTIELIRGPRTELGACEEDNEEEMHLEDNGQMLDEMEKSLPEPEEVYLGGLISTTGIALEGPLATTDNLSFKEETERYSDVSKLLENGINENAEDVKTFSSEEDEEETNILESSSILPPSVLDQASVIAERFLNNNLSRRSSLALEDGKVISYITPRLSSRSSSMINLNGADKNLCRNGSSDFLKSQLVSPNCETAYAESSCSKVNSSENVFEEKDRAIGKYRESNLSFQDRQLIDKIKTYYDKAEHQDASFSIKRRESLTYIPAGAVKNSIFKANSLPRYDNNKSSALRRIMSSSSSECESGLHTTYEDSSAFEERGVTDCSTLHTQRPGSFSRSELLEMQFPVSDEEFKCSSEIIKMWERIEKEESINPNDYCSDPEKPLIAIEKTVDAHEPLIILEEHDFANKEEYKNHRSEDLSAEQLRSQCDNVSFGDQDYKTPIKDHPTLRELASYMDVNLSDNMKNRVYQLARQYSQRIKLNKPDPHRRLREIEEDMRRSSLPSVKEEKSEEKCKLKPAFSLPLSDHIVSPEHGLATSPLTLHSEKSPKRLLFNSAGSPDLSSPLMSDCRSPLSPVKTEKFHWPDVRELRSRYTSAVGANKSLPVNRSQSVPDKMMDHNVENLLETQNKDSVSHSYKQNIKNSESMNSVAQGKNLSYKTCLQRPNMSVSTDTLHNGNSGQTIEDYYYISAEAVLENNKKVIIVEKMPAACDVDDTYVHIRSPTTREKISIKAVIERCKAYQESEEYKMREGVFNADASKDMTHDQSKPKVLTTSDITHHNRVRNLREKFQTFNSKVSKHSELV</sequence>
<evidence type="ECO:0008006" key="7">
    <source>
        <dbReference type="Google" id="ProtNLM"/>
    </source>
</evidence>